<comment type="subcellular location">
    <subcellularLocation>
        <location evidence="1">Cell membrane</location>
        <topology evidence="1">Multi-pass membrane protein</topology>
    </subcellularLocation>
</comment>
<dbReference type="OrthoDB" id="9770036at2"/>
<dbReference type="InterPro" id="IPR025857">
    <property type="entry name" value="MacB_PCD"/>
</dbReference>
<feature type="domain" description="ABC3 transporter permease C-terminal" evidence="9">
    <location>
        <begin position="294"/>
        <end position="417"/>
    </location>
</feature>
<evidence type="ECO:0000313" key="12">
    <source>
        <dbReference type="Proteomes" id="UP000013782"/>
    </source>
</evidence>
<evidence type="ECO:0000259" key="10">
    <source>
        <dbReference type="Pfam" id="PF12704"/>
    </source>
</evidence>
<dbReference type="GO" id="GO:0005886">
    <property type="term" value="C:plasma membrane"/>
    <property type="evidence" value="ECO:0007669"/>
    <property type="project" value="UniProtKB-SubCell"/>
</dbReference>
<keyword evidence="2" id="KW-1003">Cell membrane</keyword>
<evidence type="ECO:0000256" key="1">
    <source>
        <dbReference type="ARBA" id="ARBA00004651"/>
    </source>
</evidence>
<proteinExistence type="inferred from homology"/>
<dbReference type="eggNOG" id="COG0577">
    <property type="taxonomic scope" value="Bacteria"/>
</dbReference>
<keyword evidence="12" id="KW-1185">Reference proteome</keyword>
<accession>R2SM58</accession>
<keyword evidence="5 8" id="KW-0472">Membrane</keyword>
<feature type="transmembrane region" description="Helical" evidence="8">
    <location>
        <begin position="291"/>
        <end position="315"/>
    </location>
</feature>
<feature type="transmembrane region" description="Helical" evidence="8">
    <location>
        <begin position="382"/>
        <end position="404"/>
    </location>
</feature>
<evidence type="ECO:0000256" key="6">
    <source>
        <dbReference type="ARBA" id="ARBA00038076"/>
    </source>
</evidence>
<dbReference type="STRING" id="160454.RV10_GL003960"/>
<dbReference type="PANTHER" id="PTHR30572:SF4">
    <property type="entry name" value="ABC TRANSPORTER PERMEASE YTRF"/>
    <property type="match status" value="1"/>
</dbReference>
<evidence type="ECO:0000256" key="3">
    <source>
        <dbReference type="ARBA" id="ARBA00022692"/>
    </source>
</evidence>
<dbReference type="HOGENOM" id="CLU_000604_8_7_9"/>
<feature type="region of interest" description="Disordered" evidence="7">
    <location>
        <begin position="68"/>
        <end position="93"/>
    </location>
</feature>
<dbReference type="AlphaFoldDB" id="R2SM58"/>
<dbReference type="InterPro" id="IPR003838">
    <property type="entry name" value="ABC3_permease_C"/>
</dbReference>
<reference evidence="11 12" key="1">
    <citation type="submission" date="2013-02" db="EMBL/GenBank/DDBJ databases">
        <title>The Genome Sequence of Enterococcus pallens BAA-351.</title>
        <authorList>
            <consortium name="The Broad Institute Genome Sequencing Platform"/>
            <consortium name="The Broad Institute Genome Sequencing Center for Infectious Disease"/>
            <person name="Earl A.M."/>
            <person name="Gilmore M.S."/>
            <person name="Lebreton F."/>
            <person name="Walker B."/>
            <person name="Young S.K."/>
            <person name="Zeng Q."/>
            <person name="Gargeya S."/>
            <person name="Fitzgerald M."/>
            <person name="Haas B."/>
            <person name="Abouelleil A."/>
            <person name="Alvarado L."/>
            <person name="Arachchi H.M."/>
            <person name="Berlin A.M."/>
            <person name="Chapman S.B."/>
            <person name="Dewar J."/>
            <person name="Goldberg J."/>
            <person name="Griggs A."/>
            <person name="Gujja S."/>
            <person name="Hansen M."/>
            <person name="Howarth C."/>
            <person name="Imamovic A."/>
            <person name="Larimer J."/>
            <person name="McCowan C."/>
            <person name="Murphy C."/>
            <person name="Neiman D."/>
            <person name="Pearson M."/>
            <person name="Priest M."/>
            <person name="Roberts A."/>
            <person name="Saif S."/>
            <person name="Shea T."/>
            <person name="Sisk P."/>
            <person name="Sykes S."/>
            <person name="Wortman J."/>
            <person name="Nusbaum C."/>
            <person name="Birren B."/>
        </authorList>
    </citation>
    <scope>NUCLEOTIDE SEQUENCE [LARGE SCALE GENOMIC DNA]</scope>
    <source>
        <strain evidence="11 12">ATCC BAA-351</strain>
    </source>
</reference>
<evidence type="ECO:0000313" key="11">
    <source>
        <dbReference type="EMBL" id="EOH96240.1"/>
    </source>
</evidence>
<dbReference type="Pfam" id="PF12704">
    <property type="entry name" value="MacB_PCD"/>
    <property type="match status" value="1"/>
</dbReference>
<feature type="domain" description="MacB-like periplasmic core" evidence="10">
    <location>
        <begin position="21"/>
        <end position="215"/>
    </location>
</feature>
<protein>
    <recommendedName>
        <fullName evidence="13">Permease</fullName>
    </recommendedName>
</protein>
<sequence>MKLFDIIQSASSNLWRNKGRTILTIIAIFIGAFTISLTSGVNAGVNDYIDKQINGVGGEDQLMVSPSLQSMGMSNDEPQEYDPEGTSNSEGDYMTDKDLSTIRHMKNINKVEPFHFLATDYVQGPNDKKMVFSAASQSDIHIDLEAGRQVSANASDYEINLAPEYVKALGFSSAKDALNQKVTIAVSSQATGQQELIEATIVGVRNVSLVQQGQSITSKALSDKIVKTNEDGLPDSMKNNYTMSFATMKKNLSEKQITSLKNQLEDKGYGSMTVEDEIGMIRQVVNAITGVLTMFGAIALLAASFGIINTLYMSVQDRTREIGLMKAMGMSGFKVFLTFSIEALLIGFWGGLLGIGGAVLAGHFLNDLAVSTFLDGLTGFTLIQFSVPSMAIIILVIMLIAFLAGTFPANRAARLDPINALRYE</sequence>
<evidence type="ECO:0000256" key="4">
    <source>
        <dbReference type="ARBA" id="ARBA00022989"/>
    </source>
</evidence>
<dbReference type="GO" id="GO:0022857">
    <property type="term" value="F:transmembrane transporter activity"/>
    <property type="evidence" value="ECO:0007669"/>
    <property type="project" value="TreeGrafter"/>
</dbReference>
<gene>
    <name evidence="11" type="ORF">UAU_00889</name>
</gene>
<keyword evidence="3 8" id="KW-0812">Transmembrane</keyword>
<evidence type="ECO:0000256" key="5">
    <source>
        <dbReference type="ARBA" id="ARBA00023136"/>
    </source>
</evidence>
<keyword evidence="4 8" id="KW-1133">Transmembrane helix</keyword>
<evidence type="ECO:0000256" key="7">
    <source>
        <dbReference type="SAM" id="MobiDB-lite"/>
    </source>
</evidence>
<dbReference type="EMBL" id="AJAQ01000008">
    <property type="protein sequence ID" value="EOH96240.1"/>
    <property type="molecule type" value="Genomic_DNA"/>
</dbReference>
<dbReference type="Pfam" id="PF02687">
    <property type="entry name" value="FtsX"/>
    <property type="match status" value="1"/>
</dbReference>
<evidence type="ECO:0000256" key="8">
    <source>
        <dbReference type="SAM" id="Phobius"/>
    </source>
</evidence>
<dbReference type="PANTHER" id="PTHR30572">
    <property type="entry name" value="MEMBRANE COMPONENT OF TRANSPORTER-RELATED"/>
    <property type="match status" value="1"/>
</dbReference>
<feature type="transmembrane region" description="Helical" evidence="8">
    <location>
        <begin position="336"/>
        <end position="362"/>
    </location>
</feature>
<dbReference type="PATRIC" id="fig|1158607.3.peg.892"/>
<dbReference type="InterPro" id="IPR050250">
    <property type="entry name" value="Macrolide_Exporter_MacB"/>
</dbReference>
<feature type="transmembrane region" description="Helical" evidence="8">
    <location>
        <begin position="21"/>
        <end position="41"/>
    </location>
</feature>
<comment type="caution">
    <text evidence="11">The sequence shown here is derived from an EMBL/GenBank/DDBJ whole genome shotgun (WGS) entry which is preliminary data.</text>
</comment>
<evidence type="ECO:0000259" key="9">
    <source>
        <dbReference type="Pfam" id="PF02687"/>
    </source>
</evidence>
<comment type="similarity">
    <text evidence="6">Belongs to the ABC-4 integral membrane protein family.</text>
</comment>
<dbReference type="RefSeq" id="WP_010755945.1">
    <property type="nucleotide sequence ID" value="NZ_ASWD01000007.1"/>
</dbReference>
<evidence type="ECO:0000256" key="2">
    <source>
        <dbReference type="ARBA" id="ARBA00022475"/>
    </source>
</evidence>
<organism evidence="11 12">
    <name type="scientific">Enterococcus pallens ATCC BAA-351</name>
    <dbReference type="NCBI Taxonomy" id="1158607"/>
    <lineage>
        <taxon>Bacteria</taxon>
        <taxon>Bacillati</taxon>
        <taxon>Bacillota</taxon>
        <taxon>Bacilli</taxon>
        <taxon>Lactobacillales</taxon>
        <taxon>Enterococcaceae</taxon>
        <taxon>Enterococcus</taxon>
    </lineage>
</organism>
<name>R2SM58_9ENTE</name>
<evidence type="ECO:0008006" key="13">
    <source>
        <dbReference type="Google" id="ProtNLM"/>
    </source>
</evidence>
<dbReference type="Proteomes" id="UP000013782">
    <property type="component" value="Unassembled WGS sequence"/>
</dbReference>